<dbReference type="InterPro" id="IPR014905">
    <property type="entry name" value="HIRAN"/>
</dbReference>
<reference evidence="4 5" key="1">
    <citation type="submission" date="2016-07" db="EMBL/GenBank/DDBJ databases">
        <title>Pervasive Adenine N6-methylation of Active Genes in Fungi.</title>
        <authorList>
            <consortium name="DOE Joint Genome Institute"/>
            <person name="Mondo S.J."/>
            <person name="Dannebaum R.O."/>
            <person name="Kuo R.C."/>
            <person name="Labutti K."/>
            <person name="Haridas S."/>
            <person name="Kuo A."/>
            <person name="Salamov A."/>
            <person name="Ahrendt S.R."/>
            <person name="Lipzen A."/>
            <person name="Sullivan W."/>
            <person name="Andreopoulos W.B."/>
            <person name="Clum A."/>
            <person name="Lindquist E."/>
            <person name="Daum C."/>
            <person name="Ramamoorthy G.K."/>
            <person name="Gryganskyi A."/>
            <person name="Culley D."/>
            <person name="Magnuson J.K."/>
            <person name="James T.Y."/>
            <person name="O'Malley M.A."/>
            <person name="Stajich J.E."/>
            <person name="Spatafora J.W."/>
            <person name="Visel A."/>
            <person name="Grigoriev I.V."/>
        </authorList>
    </citation>
    <scope>NUCLEOTIDE SEQUENCE [LARGE SCALE GENOMIC DNA]</scope>
    <source>
        <strain evidence="4 5">ATCC 12442</strain>
    </source>
</reference>
<evidence type="ECO:0000313" key="5">
    <source>
        <dbReference type="Proteomes" id="UP000193922"/>
    </source>
</evidence>
<dbReference type="AlphaFoldDB" id="A0A1Y1W056"/>
<dbReference type="GeneID" id="63808134"/>
<evidence type="ECO:0000256" key="1">
    <source>
        <dbReference type="ARBA" id="ARBA00022723"/>
    </source>
</evidence>
<name>A0A1Y1W056_9FUNG</name>
<feature type="domain" description="HIRAN" evidence="3">
    <location>
        <begin position="6"/>
        <end position="99"/>
    </location>
</feature>
<dbReference type="Gene3D" id="3.30.70.2330">
    <property type="match status" value="1"/>
</dbReference>
<dbReference type="SMART" id="SM00910">
    <property type="entry name" value="HIRAN"/>
    <property type="match status" value="1"/>
</dbReference>
<dbReference type="GO" id="GO:0008270">
    <property type="term" value="F:zinc ion binding"/>
    <property type="evidence" value="ECO:0007669"/>
    <property type="project" value="InterPro"/>
</dbReference>
<sequence length="254" mass="27702">MAPVVHGQFKSHVVGRQYYTGLTSVCECIELRREPSNTHDANAIGVYNSSFEKTGHLPRWLAEILAPCIDTLVCTVNGTVAGVGNAYTTPVHLSIVAPVRMAEQLRAHLGSYWYLWQMDVRSSTGRPDTPLSMSLHDDAMQAIADQISRSSGKDRILVITTARGIQSWVNLSNSRPAMQALGCLVFKRSLADPGKASSQITLAHFSDAALVVTRSGPGLWSMVVLDRTSIRDECESVDLAGLFEMLDLGIIVFI</sequence>
<dbReference type="GO" id="GO:0016818">
    <property type="term" value="F:hydrolase activity, acting on acid anhydrides, in phosphorus-containing anhydrides"/>
    <property type="evidence" value="ECO:0007669"/>
    <property type="project" value="InterPro"/>
</dbReference>
<dbReference type="OrthoDB" id="448448at2759"/>
<keyword evidence="5" id="KW-1185">Reference proteome</keyword>
<evidence type="ECO:0000313" key="4">
    <source>
        <dbReference type="EMBL" id="ORX66899.1"/>
    </source>
</evidence>
<proteinExistence type="predicted"/>
<dbReference type="EMBL" id="MCFD01000014">
    <property type="protein sequence ID" value="ORX66899.1"/>
    <property type="molecule type" value="Genomic_DNA"/>
</dbReference>
<dbReference type="Proteomes" id="UP000193922">
    <property type="component" value="Unassembled WGS sequence"/>
</dbReference>
<comment type="caution">
    <text evidence="4">The sequence shown here is derived from an EMBL/GenBank/DDBJ whole genome shotgun (WGS) entry which is preliminary data.</text>
</comment>
<dbReference type="RefSeq" id="XP_040740858.1">
    <property type="nucleotide sequence ID" value="XM_040891486.1"/>
</dbReference>
<evidence type="ECO:0000259" key="3">
    <source>
        <dbReference type="SMART" id="SM00910"/>
    </source>
</evidence>
<accession>A0A1Y1W056</accession>
<protein>
    <recommendedName>
        <fullName evidence="3">HIRAN domain-containing protein</fullName>
    </recommendedName>
</protein>
<keyword evidence="2" id="KW-0378">Hydrolase</keyword>
<evidence type="ECO:0000256" key="2">
    <source>
        <dbReference type="ARBA" id="ARBA00022801"/>
    </source>
</evidence>
<dbReference type="STRING" id="61395.A0A1Y1W056"/>
<gene>
    <name evidence="4" type="ORF">DL89DRAFT_324817</name>
</gene>
<organism evidence="4 5">
    <name type="scientific">Linderina pennispora</name>
    <dbReference type="NCBI Taxonomy" id="61395"/>
    <lineage>
        <taxon>Eukaryota</taxon>
        <taxon>Fungi</taxon>
        <taxon>Fungi incertae sedis</taxon>
        <taxon>Zoopagomycota</taxon>
        <taxon>Kickxellomycotina</taxon>
        <taxon>Kickxellomycetes</taxon>
        <taxon>Kickxellales</taxon>
        <taxon>Kickxellaceae</taxon>
        <taxon>Linderina</taxon>
    </lineage>
</organism>
<keyword evidence="1" id="KW-0479">Metal-binding</keyword>
<dbReference type="GO" id="GO:0003676">
    <property type="term" value="F:nucleic acid binding"/>
    <property type="evidence" value="ECO:0007669"/>
    <property type="project" value="InterPro"/>
</dbReference>
<dbReference type="Pfam" id="PF08797">
    <property type="entry name" value="HIRAN"/>
    <property type="match status" value="1"/>
</dbReference>